<dbReference type="Gene3D" id="1.20.1600.10">
    <property type="entry name" value="Outer membrane efflux proteins (OEP)"/>
    <property type="match status" value="1"/>
</dbReference>
<accession>A0ABT8SMD0</accession>
<dbReference type="PANTHER" id="PTHR30026:SF22">
    <property type="entry name" value="OUTER MEMBRANE EFFLUX PROTEIN"/>
    <property type="match status" value="1"/>
</dbReference>
<comment type="subcellular location">
    <subcellularLocation>
        <location evidence="1">Cell outer membrane</location>
    </subcellularLocation>
</comment>
<sequence>MLKRRGALLSTAALSLALGLGFGPVSAEPLSDAIALAYQTNPTLQAQRAQQRALDETFVQARTALRPTVDATASVTYQRDDAPDFAGVDLNDDGDFDDMFEQPPNSNITEAEVGSVGLSLSQTLYSGGRISHGIRAARSAVLRGRENLRDIEQQVLSNVIQAYMDVRRDIEILRIRSENIGVLQRQLEEASARFEVGEITRTDVAQAEARLAQARSDLSNAQAQLTLSRAAYAATVGQTPTDLEPPPPLPNLPSEFEQALDTALEFNPNLGAAVFNQDVAEANVARARAAYRPSVSLSSTYGSSDDLDGFDLTQQNSLNARVGVSVPLFTGGLNRSQVAEALEQANAAQAQVEGARRDVLRSVSSAYAQVTSSTAQLEASREQVRAARIAAEGVRQEAQVGLRTTLDVLNQELELRNAEVNLASAERNQYVAQALLLAAMGRLSGRDLAVDAPIYDPSANFDRVRNRGGLPWDPVVEAIDRIGAPPVRETPDQPDAPVDAALKPSEIVRTAPQ</sequence>
<evidence type="ECO:0000256" key="10">
    <source>
        <dbReference type="SAM" id="SignalP"/>
    </source>
</evidence>
<protein>
    <submittedName>
        <fullName evidence="11">TolC family outer membrane protein</fullName>
    </submittedName>
</protein>
<dbReference type="Proteomes" id="UP001169063">
    <property type="component" value="Unassembled WGS sequence"/>
</dbReference>
<dbReference type="NCBIfam" id="TIGR01844">
    <property type="entry name" value="type_I_sec_TolC"/>
    <property type="match status" value="1"/>
</dbReference>
<dbReference type="InterPro" id="IPR003423">
    <property type="entry name" value="OMP_efflux"/>
</dbReference>
<reference evidence="11" key="1">
    <citation type="submission" date="2023-07" db="EMBL/GenBank/DDBJ databases">
        <title>Brevundimonas soil sp. nov., isolated from the soil of chemical plant.</title>
        <authorList>
            <person name="Wu N."/>
        </authorList>
    </citation>
    <scope>NUCLEOTIDE SEQUENCE</scope>
    <source>
        <strain evidence="11">XZ-24</strain>
    </source>
</reference>
<keyword evidence="5" id="KW-0812">Transmembrane</keyword>
<keyword evidence="6" id="KW-0472">Membrane</keyword>
<comment type="caution">
    <text evidence="11">The sequence shown here is derived from an EMBL/GenBank/DDBJ whole genome shotgun (WGS) entry which is preliminary data.</text>
</comment>
<evidence type="ECO:0000256" key="6">
    <source>
        <dbReference type="ARBA" id="ARBA00023136"/>
    </source>
</evidence>
<dbReference type="SUPFAM" id="SSF56954">
    <property type="entry name" value="Outer membrane efflux proteins (OEP)"/>
    <property type="match status" value="1"/>
</dbReference>
<dbReference type="EMBL" id="JAUKTR010000004">
    <property type="protein sequence ID" value="MDO1559721.1"/>
    <property type="molecule type" value="Genomic_DNA"/>
</dbReference>
<evidence type="ECO:0000313" key="11">
    <source>
        <dbReference type="EMBL" id="MDO1559721.1"/>
    </source>
</evidence>
<keyword evidence="8" id="KW-0175">Coiled coil</keyword>
<evidence type="ECO:0000256" key="2">
    <source>
        <dbReference type="ARBA" id="ARBA00007613"/>
    </source>
</evidence>
<keyword evidence="4" id="KW-1134">Transmembrane beta strand</keyword>
<keyword evidence="3" id="KW-0813">Transport</keyword>
<proteinExistence type="inferred from homology"/>
<keyword evidence="12" id="KW-1185">Reference proteome</keyword>
<feature type="region of interest" description="Disordered" evidence="9">
    <location>
        <begin position="483"/>
        <end position="513"/>
    </location>
</feature>
<evidence type="ECO:0000256" key="3">
    <source>
        <dbReference type="ARBA" id="ARBA00022448"/>
    </source>
</evidence>
<evidence type="ECO:0000256" key="8">
    <source>
        <dbReference type="SAM" id="Coils"/>
    </source>
</evidence>
<evidence type="ECO:0000256" key="4">
    <source>
        <dbReference type="ARBA" id="ARBA00022452"/>
    </source>
</evidence>
<feature type="chain" id="PRO_5046942335" evidence="10">
    <location>
        <begin position="28"/>
        <end position="513"/>
    </location>
</feature>
<dbReference type="InterPro" id="IPR051906">
    <property type="entry name" value="TolC-like"/>
</dbReference>
<evidence type="ECO:0000256" key="1">
    <source>
        <dbReference type="ARBA" id="ARBA00004442"/>
    </source>
</evidence>
<gene>
    <name evidence="11" type="ORF">Q0812_09815</name>
</gene>
<dbReference type="PANTHER" id="PTHR30026">
    <property type="entry name" value="OUTER MEMBRANE PROTEIN TOLC"/>
    <property type="match status" value="1"/>
</dbReference>
<evidence type="ECO:0000313" key="12">
    <source>
        <dbReference type="Proteomes" id="UP001169063"/>
    </source>
</evidence>
<comment type="similarity">
    <text evidence="2">Belongs to the outer membrane factor (OMF) (TC 1.B.17) family.</text>
</comment>
<feature type="signal peptide" evidence="10">
    <location>
        <begin position="1"/>
        <end position="27"/>
    </location>
</feature>
<organism evidence="11 12">
    <name type="scientific">Peiella sedimenti</name>
    <dbReference type="NCBI Taxonomy" id="3061083"/>
    <lineage>
        <taxon>Bacteria</taxon>
        <taxon>Pseudomonadati</taxon>
        <taxon>Pseudomonadota</taxon>
        <taxon>Alphaproteobacteria</taxon>
        <taxon>Caulobacterales</taxon>
        <taxon>Caulobacteraceae</taxon>
        <taxon>Peiella</taxon>
    </lineage>
</organism>
<dbReference type="InterPro" id="IPR010130">
    <property type="entry name" value="T1SS_OMP_TolC"/>
</dbReference>
<dbReference type="RefSeq" id="WP_302110156.1">
    <property type="nucleotide sequence ID" value="NZ_JAUKTR010000004.1"/>
</dbReference>
<feature type="coiled-coil region" evidence="8">
    <location>
        <begin position="338"/>
        <end position="428"/>
    </location>
</feature>
<evidence type="ECO:0000256" key="5">
    <source>
        <dbReference type="ARBA" id="ARBA00022692"/>
    </source>
</evidence>
<keyword evidence="7" id="KW-0998">Cell outer membrane</keyword>
<keyword evidence="10" id="KW-0732">Signal</keyword>
<name>A0ABT8SMD0_9CAUL</name>
<dbReference type="Pfam" id="PF02321">
    <property type="entry name" value="OEP"/>
    <property type="match status" value="2"/>
</dbReference>
<evidence type="ECO:0000256" key="9">
    <source>
        <dbReference type="SAM" id="MobiDB-lite"/>
    </source>
</evidence>
<evidence type="ECO:0000256" key="7">
    <source>
        <dbReference type="ARBA" id="ARBA00023237"/>
    </source>
</evidence>